<evidence type="ECO:0000313" key="3">
    <source>
        <dbReference type="Proteomes" id="UP000012960"/>
    </source>
</evidence>
<protein>
    <submittedName>
        <fullName evidence="1">(wild Malaysian banana) hypothetical protein</fullName>
    </submittedName>
</protein>
<dbReference type="EnsemblPlants" id="Ma10_t15270.1">
    <property type="protein sequence ID" value="Ma10_p15270.1"/>
    <property type="gene ID" value="Ma10_g15270"/>
</dbReference>
<dbReference type="AlphaFoldDB" id="A0A804KWF5"/>
<reference evidence="2" key="2">
    <citation type="submission" date="2021-05" db="UniProtKB">
        <authorList>
            <consortium name="EnsemblPlants"/>
        </authorList>
    </citation>
    <scope>IDENTIFICATION</scope>
    <source>
        <strain evidence="2">subsp. malaccensis</strain>
    </source>
</reference>
<dbReference type="Proteomes" id="UP000012960">
    <property type="component" value="Unplaced"/>
</dbReference>
<sequence length="117" mass="13339">MCSMYVSVFPTRHIERKGSQNITQCWNFIRDHETEPVKVSFVYSLGSCEKEQRLSGCSFCLSDFYLPLGGHVTTLYVQPFRVCRRVLKPSSSFASPADGISLVGRFDNNMMRTSQLE</sequence>
<evidence type="ECO:0000313" key="1">
    <source>
        <dbReference type="EMBL" id="CAG1853595.1"/>
    </source>
</evidence>
<accession>A0A804KWF5</accession>
<gene>
    <name evidence="1" type="ORF">GSMUA_318210.1</name>
</gene>
<keyword evidence="3" id="KW-1185">Reference proteome</keyword>
<proteinExistence type="predicted"/>
<name>A0A804KWF5_MUSAM</name>
<evidence type="ECO:0000313" key="2">
    <source>
        <dbReference type="EnsemblPlants" id="Ma10_p15270.1"/>
    </source>
</evidence>
<dbReference type="InParanoid" id="A0A804KWF5"/>
<dbReference type="Gramene" id="Ma10_t15270.1">
    <property type="protein sequence ID" value="Ma10_p15270.1"/>
    <property type="gene ID" value="Ma10_g15270"/>
</dbReference>
<dbReference type="EMBL" id="HG996476">
    <property type="protein sequence ID" value="CAG1853595.1"/>
    <property type="molecule type" value="Genomic_DNA"/>
</dbReference>
<organism evidence="2 3">
    <name type="scientific">Musa acuminata subsp. malaccensis</name>
    <name type="common">Wild banana</name>
    <name type="synonym">Musa malaccensis</name>
    <dbReference type="NCBI Taxonomy" id="214687"/>
    <lineage>
        <taxon>Eukaryota</taxon>
        <taxon>Viridiplantae</taxon>
        <taxon>Streptophyta</taxon>
        <taxon>Embryophyta</taxon>
        <taxon>Tracheophyta</taxon>
        <taxon>Spermatophyta</taxon>
        <taxon>Magnoliopsida</taxon>
        <taxon>Liliopsida</taxon>
        <taxon>Zingiberales</taxon>
        <taxon>Musaceae</taxon>
        <taxon>Musa</taxon>
    </lineage>
</organism>
<reference evidence="1" key="1">
    <citation type="submission" date="2021-03" db="EMBL/GenBank/DDBJ databases">
        <authorList>
            <consortium name="Genoscope - CEA"/>
            <person name="William W."/>
        </authorList>
    </citation>
    <scope>NUCLEOTIDE SEQUENCE</scope>
    <source>
        <strain evidence="1">Doubled-haploid Pahang</strain>
    </source>
</reference>